<dbReference type="STRING" id="1033802.SSPSH_002687"/>
<evidence type="ECO:0000313" key="2">
    <source>
        <dbReference type="Proteomes" id="UP000006242"/>
    </source>
</evidence>
<name>F7Q3Q2_9GAMM</name>
<dbReference type="AlphaFoldDB" id="F7Q3Q2"/>
<accession>F7Q3Q2</accession>
<comment type="caution">
    <text evidence="1">The sequence shown here is derived from an EMBL/GenBank/DDBJ whole genome shotgun (WGS) entry which is preliminary data.</text>
</comment>
<dbReference type="Proteomes" id="UP000006242">
    <property type="component" value="Unassembled WGS sequence"/>
</dbReference>
<dbReference type="InterPro" id="IPR014347">
    <property type="entry name" value="Tautomerase/MIF_sf"/>
</dbReference>
<dbReference type="EMBL" id="AFNV02000019">
    <property type="protein sequence ID" value="ERJ18406.1"/>
    <property type="molecule type" value="Genomic_DNA"/>
</dbReference>
<protein>
    <submittedName>
        <fullName evidence="1">Tautomerase protein</fullName>
    </submittedName>
</protein>
<dbReference type="SUPFAM" id="SSF55331">
    <property type="entry name" value="Tautomerase/MIF"/>
    <property type="match status" value="1"/>
</dbReference>
<keyword evidence="2" id="KW-1185">Reference proteome</keyword>
<dbReference type="RefSeq" id="WP_006912133.1">
    <property type="nucleotide sequence ID" value="NZ_AFNV02000019.1"/>
</dbReference>
<proteinExistence type="predicted"/>
<dbReference type="OrthoDB" id="277193at2"/>
<sequence>MPYLQLDVPIEYPQETKRTLARRLGETYAERMHTTPRRVSVGFRELTGGSLWRCGEGEPEPGVVMMCDIRRGRPTEWREELAIALLDLCVEHLEVPRERIAIEFTQHAGDEMFRDDEGWARDWSESEAESDA</sequence>
<evidence type="ECO:0000313" key="1">
    <source>
        <dbReference type="EMBL" id="ERJ18406.1"/>
    </source>
</evidence>
<gene>
    <name evidence="1" type="ORF">SSPSH_002687</name>
</gene>
<dbReference type="eggNOG" id="COG1942">
    <property type="taxonomic scope" value="Bacteria"/>
</dbReference>
<dbReference type="Gene3D" id="3.30.429.10">
    <property type="entry name" value="Macrophage Migration Inhibitory Factor"/>
    <property type="match status" value="1"/>
</dbReference>
<reference evidence="1 2" key="1">
    <citation type="journal article" date="2011" name="J. Bacteriol.">
        <title>Genome sequence of Salinisphaera shabanensis, a gammaproteobacterium from the harsh, variable environment of the brine-seawater interface of the Shaban Deep in the Red Sea.</title>
        <authorList>
            <person name="Antunes A."/>
            <person name="Alam I."/>
            <person name="Bajic V.B."/>
            <person name="Stingl U."/>
        </authorList>
    </citation>
    <scope>NUCLEOTIDE SEQUENCE [LARGE SCALE GENOMIC DNA]</scope>
    <source>
        <strain evidence="1 2">E1L3A</strain>
    </source>
</reference>
<reference evidence="1 2" key="2">
    <citation type="journal article" date="2013" name="PLoS ONE">
        <title>INDIGO - INtegrated Data Warehouse of MIcrobial GenOmes with Examples from the Red Sea Extremophiles.</title>
        <authorList>
            <person name="Alam I."/>
            <person name="Antunes A."/>
            <person name="Kamau A.A."/>
            <person name="Ba Alawi W."/>
            <person name="Kalkatawi M."/>
            <person name="Stingl U."/>
            <person name="Bajic V.B."/>
        </authorList>
    </citation>
    <scope>NUCLEOTIDE SEQUENCE [LARGE SCALE GENOMIC DNA]</scope>
    <source>
        <strain evidence="1 2">E1L3A</strain>
    </source>
</reference>
<organism evidence="1 2">
    <name type="scientific">Salinisphaera shabanensis E1L3A</name>
    <dbReference type="NCBI Taxonomy" id="1033802"/>
    <lineage>
        <taxon>Bacteria</taxon>
        <taxon>Pseudomonadati</taxon>
        <taxon>Pseudomonadota</taxon>
        <taxon>Gammaproteobacteria</taxon>
        <taxon>Salinisphaerales</taxon>
        <taxon>Salinisphaeraceae</taxon>
        <taxon>Salinisphaera</taxon>
    </lineage>
</organism>